<dbReference type="EMBL" id="BDGG01000001">
    <property type="protein sequence ID" value="GAU89293.1"/>
    <property type="molecule type" value="Genomic_DNA"/>
</dbReference>
<name>A0A1D1USF6_RAMVA</name>
<organism evidence="2 3">
    <name type="scientific">Ramazzottius varieornatus</name>
    <name type="common">Water bear</name>
    <name type="synonym">Tardigrade</name>
    <dbReference type="NCBI Taxonomy" id="947166"/>
    <lineage>
        <taxon>Eukaryota</taxon>
        <taxon>Metazoa</taxon>
        <taxon>Ecdysozoa</taxon>
        <taxon>Tardigrada</taxon>
        <taxon>Eutardigrada</taxon>
        <taxon>Parachela</taxon>
        <taxon>Hypsibioidea</taxon>
        <taxon>Ramazzottiidae</taxon>
        <taxon>Ramazzottius</taxon>
    </lineage>
</organism>
<keyword evidence="3" id="KW-1185">Reference proteome</keyword>
<feature type="region of interest" description="Disordered" evidence="1">
    <location>
        <begin position="1"/>
        <end position="25"/>
    </location>
</feature>
<evidence type="ECO:0000313" key="3">
    <source>
        <dbReference type="Proteomes" id="UP000186922"/>
    </source>
</evidence>
<feature type="compositionally biased region" description="Acidic residues" evidence="1">
    <location>
        <begin position="1"/>
        <end position="17"/>
    </location>
</feature>
<reference evidence="2 3" key="1">
    <citation type="journal article" date="2016" name="Nat. Commun.">
        <title>Extremotolerant tardigrade genome and improved radiotolerance of human cultured cells by tardigrade-unique protein.</title>
        <authorList>
            <person name="Hashimoto T."/>
            <person name="Horikawa D.D."/>
            <person name="Saito Y."/>
            <person name="Kuwahara H."/>
            <person name="Kozuka-Hata H."/>
            <person name="Shin-I T."/>
            <person name="Minakuchi Y."/>
            <person name="Ohishi K."/>
            <person name="Motoyama A."/>
            <person name="Aizu T."/>
            <person name="Enomoto A."/>
            <person name="Kondo K."/>
            <person name="Tanaka S."/>
            <person name="Hara Y."/>
            <person name="Koshikawa S."/>
            <person name="Sagara H."/>
            <person name="Miura T."/>
            <person name="Yokobori S."/>
            <person name="Miyagawa K."/>
            <person name="Suzuki Y."/>
            <person name="Kubo T."/>
            <person name="Oyama M."/>
            <person name="Kohara Y."/>
            <person name="Fujiyama A."/>
            <person name="Arakawa K."/>
            <person name="Katayama T."/>
            <person name="Toyoda A."/>
            <person name="Kunieda T."/>
        </authorList>
    </citation>
    <scope>NUCLEOTIDE SEQUENCE [LARGE SCALE GENOMIC DNA]</scope>
    <source>
        <strain evidence="2 3">YOKOZUNA-1</strain>
    </source>
</reference>
<proteinExistence type="predicted"/>
<dbReference type="AlphaFoldDB" id="A0A1D1USF6"/>
<comment type="caution">
    <text evidence="2">The sequence shown here is derived from an EMBL/GenBank/DDBJ whole genome shotgun (WGS) entry which is preliminary data.</text>
</comment>
<dbReference type="Proteomes" id="UP000186922">
    <property type="component" value="Unassembled WGS sequence"/>
</dbReference>
<evidence type="ECO:0000313" key="2">
    <source>
        <dbReference type="EMBL" id="GAU89293.1"/>
    </source>
</evidence>
<sequence>MDIDSEVECVSDGEHEEDDQREREEVRPSGCVPVYSGSLDFPSWEFFPAYCGVLGAFPFTELDLLKLLPCLLEGRAANHLNAQSEIMPFIFVGLFEVPAVKPGVGNVCRSAWTGTTWSDGCSISSNLRIGWIWGLSWT</sequence>
<protein>
    <submittedName>
        <fullName evidence="2">Uncharacterized protein</fullName>
    </submittedName>
</protein>
<accession>A0A1D1USF6</accession>
<gene>
    <name evidence="2" type="primary">RvY_01859-1</name>
    <name evidence="2" type="synonym">RvY_01859.1</name>
    <name evidence="2" type="ORF">RvY_01859</name>
</gene>
<evidence type="ECO:0000256" key="1">
    <source>
        <dbReference type="SAM" id="MobiDB-lite"/>
    </source>
</evidence>